<dbReference type="Gene3D" id="3.40.50.720">
    <property type="entry name" value="NAD(P)-binding Rossmann-like Domain"/>
    <property type="match status" value="1"/>
</dbReference>
<reference evidence="3" key="1">
    <citation type="journal article" date="2014" name="Int. J. Syst. Evol. Microbiol.">
        <title>Complete genome sequence of Corynebacterium casei LMG S-19264T (=DSM 44701T), isolated from a smear-ripened cheese.</title>
        <authorList>
            <consortium name="US DOE Joint Genome Institute (JGI-PGF)"/>
            <person name="Walter F."/>
            <person name="Albersmeier A."/>
            <person name="Kalinowski J."/>
            <person name="Ruckert C."/>
        </authorList>
    </citation>
    <scope>NUCLEOTIDE SEQUENCE</scope>
    <source>
        <strain evidence="3">CGMCC 4.7110</strain>
    </source>
</reference>
<dbReference type="Pfam" id="PF00106">
    <property type="entry name" value="adh_short"/>
    <property type="match status" value="1"/>
</dbReference>
<reference evidence="3" key="2">
    <citation type="submission" date="2020-09" db="EMBL/GenBank/DDBJ databases">
        <authorList>
            <person name="Sun Q."/>
            <person name="Zhou Y."/>
        </authorList>
    </citation>
    <scope>NUCLEOTIDE SEQUENCE</scope>
    <source>
        <strain evidence="3">CGMCC 4.7110</strain>
    </source>
</reference>
<dbReference type="SUPFAM" id="SSF51735">
    <property type="entry name" value="NAD(P)-binding Rossmann-fold domains"/>
    <property type="match status" value="1"/>
</dbReference>
<dbReference type="PANTHER" id="PTHR43976">
    <property type="entry name" value="SHORT CHAIN DEHYDROGENASE"/>
    <property type="match status" value="1"/>
</dbReference>
<dbReference type="PRINTS" id="PR00081">
    <property type="entry name" value="GDHRDH"/>
</dbReference>
<dbReference type="Proteomes" id="UP000653411">
    <property type="component" value="Unassembled WGS sequence"/>
</dbReference>
<dbReference type="InterPro" id="IPR051911">
    <property type="entry name" value="SDR_oxidoreductase"/>
</dbReference>
<gene>
    <name evidence="3" type="ORF">GCM10011578_091390</name>
</gene>
<accession>A0A917XNT8</accession>
<dbReference type="InterPro" id="IPR036291">
    <property type="entry name" value="NAD(P)-bd_dom_sf"/>
</dbReference>
<proteinExistence type="inferred from homology"/>
<keyword evidence="4" id="KW-1185">Reference proteome</keyword>
<comment type="caution">
    <text evidence="3">The sequence shown here is derived from an EMBL/GenBank/DDBJ whole genome shotgun (WGS) entry which is preliminary data.</text>
</comment>
<dbReference type="GO" id="GO:0016491">
    <property type="term" value="F:oxidoreductase activity"/>
    <property type="evidence" value="ECO:0007669"/>
    <property type="project" value="UniProtKB-KW"/>
</dbReference>
<dbReference type="EMBL" id="BMML01000036">
    <property type="protein sequence ID" value="GGN42246.1"/>
    <property type="molecule type" value="Genomic_DNA"/>
</dbReference>
<dbReference type="InterPro" id="IPR002347">
    <property type="entry name" value="SDR_fam"/>
</dbReference>
<dbReference type="AlphaFoldDB" id="A0A917XNT8"/>
<evidence type="ECO:0000256" key="2">
    <source>
        <dbReference type="ARBA" id="ARBA00023002"/>
    </source>
</evidence>
<dbReference type="PANTHER" id="PTHR43976:SF16">
    <property type="entry name" value="SHORT-CHAIN DEHYDROGENASE_REDUCTASE FAMILY PROTEIN"/>
    <property type="match status" value="1"/>
</dbReference>
<name>A0A917XNT8_9ACTN</name>
<evidence type="ECO:0000313" key="3">
    <source>
        <dbReference type="EMBL" id="GGN42246.1"/>
    </source>
</evidence>
<evidence type="ECO:0000256" key="1">
    <source>
        <dbReference type="ARBA" id="ARBA00006484"/>
    </source>
</evidence>
<sequence>MTGTVLAVIAQGAKRLALGDRAYEYGAGQYLPRFRERGSGVIVNATSSVVLGHLPLSAGHKASKTAVEGFTASLALEFAPFGVSAKTVEPGACLTTNFAARATNGTPLDELVPAPYAPWAKQAMAEFTGQDLFTQEGDVAETVRLAQAKGRRRGT</sequence>
<comment type="similarity">
    <text evidence="1">Belongs to the short-chain dehydrogenases/reductases (SDR) family.</text>
</comment>
<organism evidence="3 4">
    <name type="scientific">Streptomyces fuscichromogenes</name>
    <dbReference type="NCBI Taxonomy" id="1324013"/>
    <lineage>
        <taxon>Bacteria</taxon>
        <taxon>Bacillati</taxon>
        <taxon>Actinomycetota</taxon>
        <taxon>Actinomycetes</taxon>
        <taxon>Kitasatosporales</taxon>
        <taxon>Streptomycetaceae</taxon>
        <taxon>Streptomyces</taxon>
    </lineage>
</organism>
<keyword evidence="2" id="KW-0560">Oxidoreductase</keyword>
<protein>
    <submittedName>
        <fullName evidence="3">Uncharacterized protein</fullName>
    </submittedName>
</protein>
<evidence type="ECO:0000313" key="4">
    <source>
        <dbReference type="Proteomes" id="UP000653411"/>
    </source>
</evidence>